<dbReference type="OrthoDB" id="275387at2157"/>
<feature type="region of interest" description="Disordered" evidence="1">
    <location>
        <begin position="1"/>
        <end position="23"/>
    </location>
</feature>
<dbReference type="InterPro" id="IPR003779">
    <property type="entry name" value="CMD-like"/>
</dbReference>
<dbReference type="RefSeq" id="WP_049990769.1">
    <property type="nucleotide sequence ID" value="NZ_FOIS01000001.1"/>
</dbReference>
<sequence length="187" mass="20917">MDERSPRIPTISTRDELPPNQRDRYDSIAEGRDDVSGPFPVLLQHPELAERVGRLGAYVRFESALAGRERELAILATAREFDCAYEWVFHEPIARREGVPTATIDAVATDDALDAVPDADALVVRYVRALLRDHGVSERTFRRAEERFGVRGLVELTATAGYYAMLACVLNAFEVRPDESPPFRSAT</sequence>
<name>A0A1I0MG95_9EURY</name>
<dbReference type="SUPFAM" id="SSF69118">
    <property type="entry name" value="AhpD-like"/>
    <property type="match status" value="1"/>
</dbReference>
<feature type="domain" description="Carboxymuconolactone decarboxylase-like" evidence="2">
    <location>
        <begin position="46"/>
        <end position="114"/>
    </location>
</feature>
<proteinExistence type="predicted"/>
<dbReference type="InterPro" id="IPR029032">
    <property type="entry name" value="AhpD-like"/>
</dbReference>
<evidence type="ECO:0000313" key="3">
    <source>
        <dbReference type="EMBL" id="SEV86491.1"/>
    </source>
</evidence>
<organism evidence="3 4">
    <name type="scientific">Natrinema salifodinae</name>
    <dbReference type="NCBI Taxonomy" id="1202768"/>
    <lineage>
        <taxon>Archaea</taxon>
        <taxon>Methanobacteriati</taxon>
        <taxon>Methanobacteriota</taxon>
        <taxon>Stenosarchaea group</taxon>
        <taxon>Halobacteria</taxon>
        <taxon>Halobacteriales</taxon>
        <taxon>Natrialbaceae</taxon>
        <taxon>Natrinema</taxon>
    </lineage>
</organism>
<gene>
    <name evidence="3" type="ORF">SAMN05216285_0841</name>
</gene>
<dbReference type="PANTHER" id="PTHR34846:SF11">
    <property type="entry name" value="4-CARBOXYMUCONOLACTONE DECARBOXYLASE FAMILY PROTEIN (AFU_ORTHOLOGUE AFUA_6G11590)"/>
    <property type="match status" value="1"/>
</dbReference>
<reference evidence="4" key="1">
    <citation type="submission" date="2016-10" db="EMBL/GenBank/DDBJ databases">
        <authorList>
            <person name="Varghese N."/>
        </authorList>
    </citation>
    <scope>NUCLEOTIDE SEQUENCE [LARGE SCALE GENOMIC DNA]</scope>
    <source>
        <strain evidence="4">CGMCC 1.12284</strain>
    </source>
</reference>
<dbReference type="GO" id="GO:0051920">
    <property type="term" value="F:peroxiredoxin activity"/>
    <property type="evidence" value="ECO:0007669"/>
    <property type="project" value="InterPro"/>
</dbReference>
<feature type="compositionally biased region" description="Basic and acidic residues" evidence="1">
    <location>
        <begin position="13"/>
        <end position="23"/>
    </location>
</feature>
<dbReference type="Proteomes" id="UP000183275">
    <property type="component" value="Unassembled WGS sequence"/>
</dbReference>
<evidence type="ECO:0000259" key="2">
    <source>
        <dbReference type="Pfam" id="PF02627"/>
    </source>
</evidence>
<dbReference type="EMBL" id="FOIS01000001">
    <property type="protein sequence ID" value="SEV86491.1"/>
    <property type="molecule type" value="Genomic_DNA"/>
</dbReference>
<evidence type="ECO:0000256" key="1">
    <source>
        <dbReference type="SAM" id="MobiDB-lite"/>
    </source>
</evidence>
<protein>
    <submittedName>
        <fullName evidence="3">4-carboxymuconolactone decarboxylase</fullName>
    </submittedName>
</protein>
<dbReference type="Gene3D" id="1.20.1290.10">
    <property type="entry name" value="AhpD-like"/>
    <property type="match status" value="1"/>
</dbReference>
<dbReference type="PANTHER" id="PTHR34846">
    <property type="entry name" value="4-CARBOXYMUCONOLACTONE DECARBOXYLASE FAMILY PROTEIN (AFU_ORTHOLOGUE AFUA_6G11590)"/>
    <property type="match status" value="1"/>
</dbReference>
<dbReference type="Pfam" id="PF02627">
    <property type="entry name" value="CMD"/>
    <property type="match status" value="1"/>
</dbReference>
<dbReference type="eggNOG" id="arCOG08934">
    <property type="taxonomic scope" value="Archaea"/>
</dbReference>
<accession>A0A1I0MG95</accession>
<evidence type="ECO:0000313" key="4">
    <source>
        <dbReference type="Proteomes" id="UP000183275"/>
    </source>
</evidence>
<dbReference type="AlphaFoldDB" id="A0A1I0MG95"/>
<keyword evidence="4" id="KW-1185">Reference proteome</keyword>